<dbReference type="InterPro" id="IPR052192">
    <property type="entry name" value="Insect_Ionotropic_Sensory_Rcpt"/>
</dbReference>
<evidence type="ECO:0000256" key="5">
    <source>
        <dbReference type="ARBA" id="ARBA00023136"/>
    </source>
</evidence>
<dbReference type="Proteomes" id="UP000198287">
    <property type="component" value="Unassembled WGS sequence"/>
</dbReference>
<dbReference type="OMA" id="ICNITEM"/>
<keyword evidence="4 8" id="KW-1133">Transmembrane helix</keyword>
<dbReference type="PANTHER" id="PTHR42643:SF30">
    <property type="entry name" value="IONOTROPIC RECEPTOR 40A-RELATED"/>
    <property type="match status" value="1"/>
</dbReference>
<name>A0A226DSJ4_FOLCA</name>
<dbReference type="SUPFAM" id="SSF53850">
    <property type="entry name" value="Periplasmic binding protein-like II"/>
    <property type="match status" value="1"/>
</dbReference>
<comment type="subcellular location">
    <subcellularLocation>
        <location evidence="1">Cell membrane</location>
        <topology evidence="1">Multi-pass membrane protein</topology>
    </subcellularLocation>
</comment>
<dbReference type="OrthoDB" id="413361at2759"/>
<evidence type="ECO:0000256" key="6">
    <source>
        <dbReference type="ARBA" id="ARBA00023170"/>
    </source>
</evidence>
<keyword evidence="6 9" id="KW-0675">Receptor</keyword>
<dbReference type="GO" id="GO:0005886">
    <property type="term" value="C:plasma membrane"/>
    <property type="evidence" value="ECO:0007669"/>
    <property type="project" value="UniProtKB-SubCell"/>
</dbReference>
<dbReference type="EMBL" id="LNIX01000012">
    <property type="protein sequence ID" value="OXA48050.1"/>
    <property type="molecule type" value="Genomic_DNA"/>
</dbReference>
<evidence type="ECO:0000256" key="3">
    <source>
        <dbReference type="ARBA" id="ARBA00022692"/>
    </source>
</evidence>
<keyword evidence="2" id="KW-1003">Cell membrane</keyword>
<evidence type="ECO:0000313" key="10">
    <source>
        <dbReference type="Proteomes" id="UP000198287"/>
    </source>
</evidence>
<evidence type="ECO:0000256" key="2">
    <source>
        <dbReference type="ARBA" id="ARBA00022475"/>
    </source>
</evidence>
<evidence type="ECO:0000313" key="9">
    <source>
        <dbReference type="EMBL" id="OXA48050.1"/>
    </source>
</evidence>
<accession>A0A226DSJ4</accession>
<keyword evidence="7" id="KW-0325">Glycoprotein</keyword>
<gene>
    <name evidence="9" type="ORF">Fcan01_17073</name>
</gene>
<comment type="caution">
    <text evidence="9">The sequence shown here is derived from an EMBL/GenBank/DDBJ whole genome shotgun (WGS) entry which is preliminary data.</text>
</comment>
<keyword evidence="3 8" id="KW-0812">Transmembrane</keyword>
<sequence length="520" mass="59325">MEEDLSGVVIRVSAVDSNDEKFIAKLETVGNHSEFVGGFFVEILHYLRDALHFSIVAVPGQEFITDLNGTTVGGTGAKLLNDEVDLVIASSYMLRYRIKHLSPTLPVNIDKIMVWFRPPRKYVMEDGFITPFSTPAWFGLISLLAIIVTCAVLVSRIDARLRPEEKKCGNNFWIFGAFYQRGCKKTPARFPHRLVFIQALTSFWIVYTIYSASVLSRLTVSYNPFTTFAKILKANFKILANPLTSTFFEKNLEVTWRSTFVSKMDSVWKIMQGGYAFVTSQDAVGVAARRWNFTDWQICEFISAVPFDNLVIPLAFYTRKEYPYKEAINRKLIKSMENGLHNRLRKDFERNTYPVCVPIYKMKVESITFSEIYSAFFIILVADMLALVGLLGEKCSLDILASPETYLDFLELDYQRFGWEIGKLLSGAIDAAIAWTLIPRRSVFSTWERLNRQQHQGMEAFSVRCRASGHRGVYVNSLEKTFFPGINCNDATLIPRWMYSGLAMELRADVIRLAVYISGN</sequence>
<organism evidence="9 10">
    <name type="scientific">Folsomia candida</name>
    <name type="common">Springtail</name>
    <dbReference type="NCBI Taxonomy" id="158441"/>
    <lineage>
        <taxon>Eukaryota</taxon>
        <taxon>Metazoa</taxon>
        <taxon>Ecdysozoa</taxon>
        <taxon>Arthropoda</taxon>
        <taxon>Hexapoda</taxon>
        <taxon>Collembola</taxon>
        <taxon>Entomobryomorpha</taxon>
        <taxon>Isotomoidea</taxon>
        <taxon>Isotomidae</taxon>
        <taxon>Proisotominae</taxon>
        <taxon>Folsomia</taxon>
    </lineage>
</organism>
<reference evidence="9 10" key="1">
    <citation type="submission" date="2015-12" db="EMBL/GenBank/DDBJ databases">
        <title>The genome of Folsomia candida.</title>
        <authorList>
            <person name="Faddeeva A."/>
            <person name="Derks M.F."/>
            <person name="Anvar Y."/>
            <person name="Smit S."/>
            <person name="Van Straalen N."/>
            <person name="Roelofs D."/>
        </authorList>
    </citation>
    <scope>NUCLEOTIDE SEQUENCE [LARGE SCALE GENOMIC DNA]</scope>
    <source>
        <strain evidence="9 10">VU population</strain>
        <tissue evidence="9">Whole body</tissue>
    </source>
</reference>
<evidence type="ECO:0000256" key="1">
    <source>
        <dbReference type="ARBA" id="ARBA00004651"/>
    </source>
</evidence>
<evidence type="ECO:0000256" key="4">
    <source>
        <dbReference type="ARBA" id="ARBA00022989"/>
    </source>
</evidence>
<feature type="transmembrane region" description="Helical" evidence="8">
    <location>
        <begin position="136"/>
        <end position="157"/>
    </location>
</feature>
<evidence type="ECO:0000256" key="8">
    <source>
        <dbReference type="SAM" id="Phobius"/>
    </source>
</evidence>
<dbReference type="Gene3D" id="1.10.287.70">
    <property type="match status" value="1"/>
</dbReference>
<protein>
    <submittedName>
        <fullName evidence="9">Putative glutamate receptor</fullName>
    </submittedName>
</protein>
<keyword evidence="5 8" id="KW-0472">Membrane</keyword>
<evidence type="ECO:0000256" key="7">
    <source>
        <dbReference type="ARBA" id="ARBA00023180"/>
    </source>
</evidence>
<dbReference type="PANTHER" id="PTHR42643">
    <property type="entry name" value="IONOTROPIC RECEPTOR 20A-RELATED"/>
    <property type="match status" value="1"/>
</dbReference>
<feature type="transmembrane region" description="Helical" evidence="8">
    <location>
        <begin position="194"/>
        <end position="215"/>
    </location>
</feature>
<dbReference type="AlphaFoldDB" id="A0A226DSJ4"/>
<proteinExistence type="predicted"/>
<keyword evidence="10" id="KW-1185">Reference proteome</keyword>